<dbReference type="CDD" id="cd03213">
    <property type="entry name" value="ABCG_EPDR"/>
    <property type="match status" value="1"/>
</dbReference>
<reference evidence="12" key="1">
    <citation type="journal article" date="2023" name="G3 (Bethesda)">
        <title>Whole genome assembly and annotation of the endangered Caribbean coral Acropora cervicornis.</title>
        <authorList>
            <person name="Selwyn J.D."/>
            <person name="Vollmer S.V."/>
        </authorList>
    </citation>
    <scope>NUCLEOTIDE SEQUENCE</scope>
    <source>
        <strain evidence="12">K2</strain>
    </source>
</reference>
<evidence type="ECO:0000256" key="4">
    <source>
        <dbReference type="ARBA" id="ARBA00022692"/>
    </source>
</evidence>
<keyword evidence="8 10" id="KW-0472">Membrane</keyword>
<dbReference type="SUPFAM" id="SSF52540">
    <property type="entry name" value="P-loop containing nucleoside triphosphate hydrolases"/>
    <property type="match status" value="1"/>
</dbReference>
<dbReference type="PROSITE" id="PS50893">
    <property type="entry name" value="ABC_TRANSPORTER_2"/>
    <property type="match status" value="1"/>
</dbReference>
<dbReference type="InterPro" id="IPR027417">
    <property type="entry name" value="P-loop_NTPase"/>
</dbReference>
<comment type="caution">
    <text evidence="12">The sequence shown here is derived from an EMBL/GenBank/DDBJ whole genome shotgun (WGS) entry which is preliminary data.</text>
</comment>
<keyword evidence="5" id="KW-0547">Nucleotide-binding</keyword>
<protein>
    <submittedName>
        <fullName evidence="12">Broad substrate specificity ATP-binding cassette transporter ABCG2</fullName>
    </submittedName>
</protein>
<evidence type="ECO:0000256" key="2">
    <source>
        <dbReference type="ARBA" id="ARBA00005814"/>
    </source>
</evidence>
<dbReference type="Pfam" id="PF01061">
    <property type="entry name" value="ABC2_membrane"/>
    <property type="match status" value="1"/>
</dbReference>
<keyword evidence="4 10" id="KW-0812">Transmembrane</keyword>
<feature type="region of interest" description="Disordered" evidence="9">
    <location>
        <begin position="19"/>
        <end position="62"/>
    </location>
</feature>
<dbReference type="GO" id="GO:0005886">
    <property type="term" value="C:plasma membrane"/>
    <property type="evidence" value="ECO:0007669"/>
    <property type="project" value="TreeGrafter"/>
</dbReference>
<feature type="domain" description="ABC transporter" evidence="11">
    <location>
        <begin position="72"/>
        <end position="298"/>
    </location>
</feature>
<evidence type="ECO:0000256" key="10">
    <source>
        <dbReference type="SAM" id="Phobius"/>
    </source>
</evidence>
<feature type="transmembrane region" description="Helical" evidence="10">
    <location>
        <begin position="421"/>
        <end position="442"/>
    </location>
</feature>
<organism evidence="12 13">
    <name type="scientific">Acropora cervicornis</name>
    <name type="common">Staghorn coral</name>
    <dbReference type="NCBI Taxonomy" id="6130"/>
    <lineage>
        <taxon>Eukaryota</taxon>
        <taxon>Metazoa</taxon>
        <taxon>Cnidaria</taxon>
        <taxon>Anthozoa</taxon>
        <taxon>Hexacorallia</taxon>
        <taxon>Scleractinia</taxon>
        <taxon>Astrocoeniina</taxon>
        <taxon>Acroporidae</taxon>
        <taxon>Acropora</taxon>
    </lineage>
</organism>
<keyword evidence="3" id="KW-0813">Transport</keyword>
<dbReference type="InterPro" id="IPR013525">
    <property type="entry name" value="ABC2_TM"/>
</dbReference>
<proteinExistence type="inferred from homology"/>
<keyword evidence="7 10" id="KW-1133">Transmembrane helix</keyword>
<sequence>PTNHILKRNEPLASWSFSSEVTRRQGRGTEQTTLKNHRACDTPMYDDKPMEQSQLSQSFSDDSDQLGREAVISYHNICYSITTKEKGVKKEREIIKNLSGLVEPGLNAILGPTGSGKTTLLDILAGRKDPSRLSGVVLEDVVMGTLTVRENLHFSASLRLPSKLSKWERNDRVEATISDLGLFHVSESKVGNDFIRGISGGERKRTNIGMELIMSPSVLFLDEPTTGLDASTAVSVVQLLQGLGRQGKTVIMSIHQPRYSIFKTFDTLSLLSNGEFVYQGPANQAMRYFEEIGFVCEPHNNPADFFMDVIIECEASQRDGLLMTVSGRAVKNIVRNPQTSIMQLVVTVIFAVIVGAIYFQLKKDENGVQNRHECASGYYRISVYFLAKVLCDVIPLRIVPITVFSLIAYFMIGLDRDVDKFFIFTLTLLLASLCASSVAFFVSACIRTFAIANLLVGLPYVFMMVFGGVLINLKSVLSWLAWIKYISIFRLRFGDQYLKLQGVKVDDLWYNELALAVMTVIIMGFAYIALRLIKKEK</sequence>
<dbReference type="Pfam" id="PF00005">
    <property type="entry name" value="ABC_tran"/>
    <property type="match status" value="1"/>
</dbReference>
<reference evidence="12" key="2">
    <citation type="journal article" date="2023" name="Science">
        <title>Genomic signatures of disease resistance in endangered staghorn corals.</title>
        <authorList>
            <person name="Vollmer S.V."/>
            <person name="Selwyn J.D."/>
            <person name="Despard B.A."/>
            <person name="Roesel C.L."/>
        </authorList>
    </citation>
    <scope>NUCLEOTIDE SEQUENCE</scope>
    <source>
        <strain evidence="12">K2</strain>
    </source>
</reference>
<keyword evidence="6 12" id="KW-0067">ATP-binding</keyword>
<evidence type="ECO:0000256" key="5">
    <source>
        <dbReference type="ARBA" id="ARBA00022741"/>
    </source>
</evidence>
<accession>A0AAD9QG59</accession>
<dbReference type="InterPro" id="IPR003593">
    <property type="entry name" value="AAA+_ATPase"/>
</dbReference>
<name>A0AAD9QG59_ACRCE</name>
<dbReference type="InterPro" id="IPR043926">
    <property type="entry name" value="ABCG_dom"/>
</dbReference>
<evidence type="ECO:0000313" key="12">
    <source>
        <dbReference type="EMBL" id="KAK2560544.1"/>
    </source>
</evidence>
<dbReference type="SMART" id="SM00382">
    <property type="entry name" value="AAA"/>
    <property type="match status" value="1"/>
</dbReference>
<dbReference type="AlphaFoldDB" id="A0AAD9QG59"/>
<gene>
    <name evidence="12" type="ORF">P5673_016908</name>
</gene>
<evidence type="ECO:0000256" key="9">
    <source>
        <dbReference type="SAM" id="MobiDB-lite"/>
    </source>
</evidence>
<dbReference type="PANTHER" id="PTHR48041">
    <property type="entry name" value="ABC TRANSPORTER G FAMILY MEMBER 28"/>
    <property type="match status" value="1"/>
</dbReference>
<dbReference type="Gene3D" id="3.40.50.300">
    <property type="entry name" value="P-loop containing nucleotide triphosphate hydrolases"/>
    <property type="match status" value="1"/>
</dbReference>
<dbReference type="GO" id="GO:0016887">
    <property type="term" value="F:ATP hydrolysis activity"/>
    <property type="evidence" value="ECO:0007669"/>
    <property type="project" value="InterPro"/>
</dbReference>
<dbReference type="Proteomes" id="UP001249851">
    <property type="component" value="Unassembled WGS sequence"/>
</dbReference>
<dbReference type="InterPro" id="IPR050352">
    <property type="entry name" value="ABCG_transporters"/>
</dbReference>
<comment type="similarity">
    <text evidence="2">Belongs to the ABC transporter superfamily. ABCG family. Eye pigment precursor importer (TC 3.A.1.204) subfamily.</text>
</comment>
<evidence type="ECO:0000256" key="3">
    <source>
        <dbReference type="ARBA" id="ARBA00022448"/>
    </source>
</evidence>
<dbReference type="InterPro" id="IPR003439">
    <property type="entry name" value="ABC_transporter-like_ATP-bd"/>
</dbReference>
<dbReference type="Pfam" id="PF19055">
    <property type="entry name" value="ABC2_membrane_7"/>
    <property type="match status" value="1"/>
</dbReference>
<feature type="non-terminal residue" evidence="12">
    <location>
        <position position="537"/>
    </location>
</feature>
<feature type="transmembrane region" description="Helical" evidence="10">
    <location>
        <begin position="341"/>
        <end position="361"/>
    </location>
</feature>
<evidence type="ECO:0000256" key="6">
    <source>
        <dbReference type="ARBA" id="ARBA00022840"/>
    </source>
</evidence>
<evidence type="ECO:0000256" key="7">
    <source>
        <dbReference type="ARBA" id="ARBA00022989"/>
    </source>
</evidence>
<comment type="subcellular location">
    <subcellularLocation>
        <location evidence="1">Membrane</location>
        <topology evidence="1">Multi-pass membrane protein</topology>
    </subcellularLocation>
</comment>
<dbReference type="PANTHER" id="PTHR48041:SF116">
    <property type="entry name" value="PROTEIN BROWN"/>
    <property type="match status" value="1"/>
</dbReference>
<dbReference type="GO" id="GO:0005524">
    <property type="term" value="F:ATP binding"/>
    <property type="evidence" value="ECO:0007669"/>
    <property type="project" value="UniProtKB-KW"/>
</dbReference>
<feature type="transmembrane region" description="Helical" evidence="10">
    <location>
        <begin position="394"/>
        <end position="414"/>
    </location>
</feature>
<evidence type="ECO:0000256" key="8">
    <source>
        <dbReference type="ARBA" id="ARBA00023136"/>
    </source>
</evidence>
<evidence type="ECO:0000256" key="1">
    <source>
        <dbReference type="ARBA" id="ARBA00004141"/>
    </source>
</evidence>
<feature type="transmembrane region" description="Helical" evidence="10">
    <location>
        <begin position="448"/>
        <end position="469"/>
    </location>
</feature>
<feature type="transmembrane region" description="Helical" evidence="10">
    <location>
        <begin position="513"/>
        <end position="533"/>
    </location>
</feature>
<evidence type="ECO:0000313" key="13">
    <source>
        <dbReference type="Proteomes" id="UP001249851"/>
    </source>
</evidence>
<keyword evidence="13" id="KW-1185">Reference proteome</keyword>
<evidence type="ECO:0000259" key="11">
    <source>
        <dbReference type="PROSITE" id="PS50893"/>
    </source>
</evidence>
<dbReference type="GO" id="GO:0140359">
    <property type="term" value="F:ABC-type transporter activity"/>
    <property type="evidence" value="ECO:0007669"/>
    <property type="project" value="InterPro"/>
</dbReference>
<dbReference type="EMBL" id="JARQWQ010000036">
    <property type="protein sequence ID" value="KAK2560544.1"/>
    <property type="molecule type" value="Genomic_DNA"/>
</dbReference>